<organism evidence="1 2">
    <name type="scientific">Trifolium medium</name>
    <dbReference type="NCBI Taxonomy" id="97028"/>
    <lineage>
        <taxon>Eukaryota</taxon>
        <taxon>Viridiplantae</taxon>
        <taxon>Streptophyta</taxon>
        <taxon>Embryophyta</taxon>
        <taxon>Tracheophyta</taxon>
        <taxon>Spermatophyta</taxon>
        <taxon>Magnoliopsida</taxon>
        <taxon>eudicotyledons</taxon>
        <taxon>Gunneridae</taxon>
        <taxon>Pentapetalae</taxon>
        <taxon>rosids</taxon>
        <taxon>fabids</taxon>
        <taxon>Fabales</taxon>
        <taxon>Fabaceae</taxon>
        <taxon>Papilionoideae</taxon>
        <taxon>50 kb inversion clade</taxon>
        <taxon>NPAAA clade</taxon>
        <taxon>Hologalegina</taxon>
        <taxon>IRL clade</taxon>
        <taxon>Trifolieae</taxon>
        <taxon>Trifolium</taxon>
    </lineage>
</organism>
<evidence type="ECO:0000313" key="1">
    <source>
        <dbReference type="EMBL" id="MCH90397.1"/>
    </source>
</evidence>
<accession>A0A392MSA9</accession>
<dbReference type="AlphaFoldDB" id="A0A392MSA9"/>
<dbReference type="Proteomes" id="UP000265520">
    <property type="component" value="Unassembled WGS sequence"/>
</dbReference>
<protein>
    <submittedName>
        <fullName evidence="1">Uncharacterized protein</fullName>
    </submittedName>
</protein>
<keyword evidence="2" id="KW-1185">Reference proteome</keyword>
<dbReference type="EMBL" id="LXQA010018215">
    <property type="protein sequence ID" value="MCH90397.1"/>
    <property type="molecule type" value="Genomic_DNA"/>
</dbReference>
<evidence type="ECO:0000313" key="2">
    <source>
        <dbReference type="Proteomes" id="UP000265520"/>
    </source>
</evidence>
<proteinExistence type="predicted"/>
<name>A0A392MSA9_9FABA</name>
<gene>
    <name evidence="1" type="ORF">A2U01_0011312</name>
</gene>
<reference evidence="1 2" key="1">
    <citation type="journal article" date="2018" name="Front. Plant Sci.">
        <title>Red Clover (Trifolium pratense) and Zigzag Clover (T. medium) - A Picture of Genomic Similarities and Differences.</title>
        <authorList>
            <person name="Dluhosova J."/>
            <person name="Istvanek J."/>
            <person name="Nedelnik J."/>
            <person name="Repkova J."/>
        </authorList>
    </citation>
    <scope>NUCLEOTIDE SEQUENCE [LARGE SCALE GENOMIC DNA]</scope>
    <source>
        <strain evidence="2">cv. 10/8</strain>
        <tissue evidence="1">Leaf</tissue>
    </source>
</reference>
<sequence length="50" mass="5447">MVFNAVKWEEGVEDGRFVIIVGLKDVSDSCVLSYGVNEERSGVVANDGTR</sequence>
<comment type="caution">
    <text evidence="1">The sequence shown here is derived from an EMBL/GenBank/DDBJ whole genome shotgun (WGS) entry which is preliminary data.</text>
</comment>